<dbReference type="Proteomes" id="UP001180020">
    <property type="component" value="Unassembled WGS sequence"/>
</dbReference>
<sequence>MAEGEGGEAFDGKDDDDEEDIDYEVGEEEEEEEDDVEDGGYTFRFDGGVDPLDFVEGDGTAEGGLQLYERLERLEHEQRKRKAFDELRQCDESVKKPRQEDFFGASMDEIMEAMELGSHRRRSGKLKKRGRRTGSRNKLNPEITRMLRDATLHYASGLYDEAIRLLKDVVQLAPNLAETYHTLGFVHNAKGDRKRALNYCMIAALRSTTKDPSLWKLLVTWSIEQGNIRQARWCLSKAITADPKDLTLRFNLAKLYFELGDYQKAAKTYDQIIGICPANVNARKMAAKMHRTYGQIDRAIGILEDYVKVHASEADLGVVDLLAEMLMKNKEHLKALQHIENAGSVICSGKDLPSYLTVKAGMCHACLGNLEEAQLHFRDLRVENAGRDGKRITEVADLFFELGHFDYALKYYFMLEAANIHENGNVHLKIAQCYLSSKEHAKATPYFYKALSKMENSVDVRLALCSLLIEEKKEDEAISLLSAPKDLDRNSWGPKPFWLCGIIRMRLAQIYHSKGMLENFVDAILSPVRETLFVETRNQKVRTKKRLTRSVLIERSKLLDDHQDDDVFVGFTPIAHPSDKVRAYRAKKSLKKIEAIKEEKKAAALAAGQTWHSDESEDEKSEALWEPPLPKLLKDEEHYQLILALCKALASLKRYWEALEIINHCLKFVSNTIPVEKEELRSLGAQIAYKTTDPKHGYDCARYMVQQRPYSVAAWNCYYKVVSRLVGKYGKHAKFLNAVRNKYPDCVPPMIINGHQFSMISQHQTAAREYLEAYKAQPDNPLISLCAGTSLINLALGFRVQNKNLCMVQGFAFLYNYLRICNNSQEALYNVGRACQHVGLVTLAVSYYKKVLAIREKDYPMPKLPNEDSMSSNIHNVGYCNLNREAAYNLHLIYKKSGAVDLARQVLKDNCTF</sequence>
<feature type="repeat" description="TPR" evidence="1">
    <location>
        <begin position="246"/>
        <end position="279"/>
    </location>
</feature>
<dbReference type="FunFam" id="1.25.40.10:FF:000413">
    <property type="entry name" value="General transcription factor 3C polypeptide 3"/>
    <property type="match status" value="1"/>
</dbReference>
<evidence type="ECO:0000313" key="3">
    <source>
        <dbReference type="EMBL" id="KAK1288428.1"/>
    </source>
</evidence>
<organism evidence="3 4">
    <name type="scientific">Acorus calamus</name>
    <name type="common">Sweet flag</name>
    <dbReference type="NCBI Taxonomy" id="4465"/>
    <lineage>
        <taxon>Eukaryota</taxon>
        <taxon>Viridiplantae</taxon>
        <taxon>Streptophyta</taxon>
        <taxon>Embryophyta</taxon>
        <taxon>Tracheophyta</taxon>
        <taxon>Spermatophyta</taxon>
        <taxon>Magnoliopsida</taxon>
        <taxon>Liliopsida</taxon>
        <taxon>Acoraceae</taxon>
        <taxon>Acorus</taxon>
    </lineage>
</organism>
<dbReference type="SMART" id="SM00028">
    <property type="entry name" value="TPR"/>
    <property type="match status" value="7"/>
</dbReference>
<dbReference type="PROSITE" id="PS50005">
    <property type="entry name" value="TPR"/>
    <property type="match status" value="1"/>
</dbReference>
<evidence type="ECO:0008006" key="5">
    <source>
        <dbReference type="Google" id="ProtNLM"/>
    </source>
</evidence>
<evidence type="ECO:0000256" key="2">
    <source>
        <dbReference type="SAM" id="MobiDB-lite"/>
    </source>
</evidence>
<name>A0AAV9CJN0_ACOCL</name>
<dbReference type="InterPro" id="IPR039340">
    <property type="entry name" value="Tfc4/TFIIIC-102/Sfc4"/>
</dbReference>
<feature type="region of interest" description="Disordered" evidence="2">
    <location>
        <begin position="1"/>
        <end position="43"/>
    </location>
</feature>
<comment type="caution">
    <text evidence="3">The sequence shown here is derived from an EMBL/GenBank/DDBJ whole genome shotgun (WGS) entry which is preliminary data.</text>
</comment>
<accession>A0AAV9CJN0</accession>
<gene>
    <name evidence="3" type="ORF">QJS10_CPB19g00309</name>
</gene>
<dbReference type="Pfam" id="PF13432">
    <property type="entry name" value="TPR_16"/>
    <property type="match status" value="1"/>
</dbReference>
<dbReference type="AlphaFoldDB" id="A0AAV9CJN0"/>
<feature type="compositionally biased region" description="Basic residues" evidence="2">
    <location>
        <begin position="119"/>
        <end position="135"/>
    </location>
</feature>
<evidence type="ECO:0000256" key="1">
    <source>
        <dbReference type="PROSITE-ProRule" id="PRU00339"/>
    </source>
</evidence>
<keyword evidence="4" id="KW-1185">Reference proteome</keyword>
<dbReference type="InterPro" id="IPR019734">
    <property type="entry name" value="TPR_rpt"/>
</dbReference>
<dbReference type="SUPFAM" id="SSF48452">
    <property type="entry name" value="TPR-like"/>
    <property type="match status" value="3"/>
</dbReference>
<proteinExistence type="predicted"/>
<keyword evidence="1" id="KW-0802">TPR repeat</keyword>
<dbReference type="GO" id="GO:0000127">
    <property type="term" value="C:transcription factor TFIIIC complex"/>
    <property type="evidence" value="ECO:0007669"/>
    <property type="project" value="TreeGrafter"/>
</dbReference>
<dbReference type="PANTHER" id="PTHR23082:SF0">
    <property type="entry name" value="GENERAL TRANSCRIPTION FACTOR 3C POLYPEPTIDE 3"/>
    <property type="match status" value="1"/>
</dbReference>
<feature type="region of interest" description="Disordered" evidence="2">
    <location>
        <begin position="118"/>
        <end position="137"/>
    </location>
</feature>
<reference evidence="3" key="2">
    <citation type="submission" date="2023-06" db="EMBL/GenBank/DDBJ databases">
        <authorList>
            <person name="Ma L."/>
            <person name="Liu K.-W."/>
            <person name="Li Z."/>
            <person name="Hsiao Y.-Y."/>
            <person name="Qi Y."/>
            <person name="Fu T."/>
            <person name="Tang G."/>
            <person name="Zhang D."/>
            <person name="Sun W.-H."/>
            <person name="Liu D.-K."/>
            <person name="Li Y."/>
            <person name="Chen G.-Z."/>
            <person name="Liu X.-D."/>
            <person name="Liao X.-Y."/>
            <person name="Jiang Y.-T."/>
            <person name="Yu X."/>
            <person name="Hao Y."/>
            <person name="Huang J."/>
            <person name="Zhao X.-W."/>
            <person name="Ke S."/>
            <person name="Chen Y.-Y."/>
            <person name="Wu W.-L."/>
            <person name="Hsu J.-L."/>
            <person name="Lin Y.-F."/>
            <person name="Huang M.-D."/>
            <person name="Li C.-Y."/>
            <person name="Huang L."/>
            <person name="Wang Z.-W."/>
            <person name="Zhao X."/>
            <person name="Zhong W.-Y."/>
            <person name="Peng D.-H."/>
            <person name="Ahmad S."/>
            <person name="Lan S."/>
            <person name="Zhang J.-S."/>
            <person name="Tsai W.-C."/>
            <person name="Van De Peer Y."/>
            <person name="Liu Z.-J."/>
        </authorList>
    </citation>
    <scope>NUCLEOTIDE SEQUENCE</scope>
    <source>
        <strain evidence="3">CP</strain>
        <tissue evidence="3">Leaves</tissue>
    </source>
</reference>
<dbReference type="EMBL" id="JAUJYO010000019">
    <property type="protein sequence ID" value="KAK1288428.1"/>
    <property type="molecule type" value="Genomic_DNA"/>
</dbReference>
<evidence type="ECO:0000313" key="4">
    <source>
        <dbReference type="Proteomes" id="UP001180020"/>
    </source>
</evidence>
<dbReference type="PANTHER" id="PTHR23082">
    <property type="entry name" value="TRANSCRIPTION INITIATION FACTOR IIIC TFIIIC , POLYPEPTIDE 3-RELATED"/>
    <property type="match status" value="1"/>
</dbReference>
<reference evidence="3" key="1">
    <citation type="journal article" date="2023" name="Nat. Commun.">
        <title>Diploid and tetraploid genomes of Acorus and the evolution of monocots.</title>
        <authorList>
            <person name="Ma L."/>
            <person name="Liu K.W."/>
            <person name="Li Z."/>
            <person name="Hsiao Y.Y."/>
            <person name="Qi Y."/>
            <person name="Fu T."/>
            <person name="Tang G.D."/>
            <person name="Zhang D."/>
            <person name="Sun W.H."/>
            <person name="Liu D.K."/>
            <person name="Li Y."/>
            <person name="Chen G.Z."/>
            <person name="Liu X.D."/>
            <person name="Liao X.Y."/>
            <person name="Jiang Y.T."/>
            <person name="Yu X."/>
            <person name="Hao Y."/>
            <person name="Huang J."/>
            <person name="Zhao X.W."/>
            <person name="Ke S."/>
            <person name="Chen Y.Y."/>
            <person name="Wu W.L."/>
            <person name="Hsu J.L."/>
            <person name="Lin Y.F."/>
            <person name="Huang M.D."/>
            <person name="Li C.Y."/>
            <person name="Huang L."/>
            <person name="Wang Z.W."/>
            <person name="Zhao X."/>
            <person name="Zhong W.Y."/>
            <person name="Peng D.H."/>
            <person name="Ahmad S."/>
            <person name="Lan S."/>
            <person name="Zhang J.S."/>
            <person name="Tsai W.C."/>
            <person name="Van de Peer Y."/>
            <person name="Liu Z.J."/>
        </authorList>
    </citation>
    <scope>NUCLEOTIDE SEQUENCE</scope>
    <source>
        <strain evidence="3">CP</strain>
    </source>
</reference>
<dbReference type="InterPro" id="IPR011990">
    <property type="entry name" value="TPR-like_helical_dom_sf"/>
</dbReference>
<dbReference type="Gene3D" id="1.25.40.10">
    <property type="entry name" value="Tetratricopeptide repeat domain"/>
    <property type="match status" value="3"/>
</dbReference>
<dbReference type="GO" id="GO:0006383">
    <property type="term" value="P:transcription by RNA polymerase III"/>
    <property type="evidence" value="ECO:0007669"/>
    <property type="project" value="InterPro"/>
</dbReference>
<dbReference type="Pfam" id="PF14559">
    <property type="entry name" value="TPR_19"/>
    <property type="match status" value="1"/>
</dbReference>
<feature type="compositionally biased region" description="Acidic residues" evidence="2">
    <location>
        <begin position="1"/>
        <end position="38"/>
    </location>
</feature>
<protein>
    <recommendedName>
        <fullName evidence="5">General transcription factor 3C polypeptide 3</fullName>
    </recommendedName>
</protein>